<keyword evidence="4" id="KW-1185">Reference proteome</keyword>
<name>A0AAV1SM24_9ROSI</name>
<dbReference type="Pfam" id="PF16940">
    <property type="entry name" value="Tic110"/>
    <property type="match status" value="1"/>
</dbReference>
<keyword evidence="2" id="KW-0812">Transmembrane</keyword>
<comment type="caution">
    <text evidence="3">The sequence shown here is derived from an EMBL/GenBank/DDBJ whole genome shotgun (WGS) entry which is preliminary data.</text>
</comment>
<keyword evidence="2" id="KW-1133">Transmembrane helix</keyword>
<feature type="transmembrane region" description="Helical" evidence="2">
    <location>
        <begin position="52"/>
        <end position="71"/>
    </location>
</feature>
<dbReference type="PANTHER" id="PTHR34935">
    <property type="entry name" value="PROTEIN TIC110, CHLOROPLASTIC"/>
    <property type="match status" value="1"/>
</dbReference>
<evidence type="ECO:0000313" key="3">
    <source>
        <dbReference type="EMBL" id="CAK7351967.1"/>
    </source>
</evidence>
<feature type="region of interest" description="Disordered" evidence="1">
    <location>
        <begin position="617"/>
        <end position="642"/>
    </location>
</feature>
<proteinExistence type="predicted"/>
<dbReference type="AlphaFoldDB" id="A0AAV1SM24"/>
<dbReference type="GO" id="GO:0045037">
    <property type="term" value="P:protein import into chloroplast stroma"/>
    <property type="evidence" value="ECO:0007669"/>
    <property type="project" value="TreeGrafter"/>
</dbReference>
<dbReference type="GO" id="GO:0061927">
    <property type="term" value="C:TOC-TIC supercomplex I"/>
    <property type="evidence" value="ECO:0007669"/>
    <property type="project" value="TreeGrafter"/>
</dbReference>
<sequence length="981" mass="108949">MNPSLLTSSHSTSFLSPPPLKLTPSSLTLPKRHRKRELTGVQPIVSNLSPPLRLVSSAIILAGALAAGYGLGTKFGGGSRNLALGGAAVAGAAGGAVVFALNSAVPEVAAINLHNYVSGFDDPTQVSKEEIEGIAKKYGVSKQDETFNQELCDIYCRFVSSVLPPGGEELKGNEVETIVNFKNALGIDDPDAASMHVELGRRIFRQRLETGDRDGDVEQRRAFQKLIYVSTLVFGEASSFLLPWKRVFKVTDSQVEISIRDNAQRLYASKLKSVGKDIDVDQLVNLRQAQISYRLSDELAEDLFRQRTRKLIEENISAALDRLKSRTRTIQDVAKVVEELDKMLEFNNKLISLKNHADAALFARGVGPVSVLGGEYDNERKIDDLKLLYRAYITDALSGGRMEEHKLAALNQLKNIFGLGKREAETIILDVTSKVYRKRLAQAVSSGDLEFADSKAAFLQNLCEELHFDPQKATEIHEEIYWQKLQQCTADGELSDEDVKALTRLRVMLCIPQETIDAAHSDICGSLFEKVVKDAIASGVDGYDADVKKAVRKAAHGLRLTREAAMSIAGKAVRRILLNYVKRARMAENRTEGAKELRKLIAFNSLVVTELVADIKGESSVTPPEEPSKVEEKQIEDDEEWDDEEWENLDTLKKIRPSKEVAAKMGKPGQTEINLKDDLPERDRTDLYKTYLLYCLTGEVTRIPFGAQITTKKDDSEYLLLNQLGGILGLTVKEIVEVHRSLAEQAFRQQAEVILADGQLTKARIEQLNDVQKQVGLPPEYAQKVIKDITTTKMAAALETAINRGRLNMKQIRELKEASIDFNSLISENLRENLYKKTVDEIFSSGTGDFNEEEVYEKIPEDLNINAEKAKGVVHDLARGRLSNSLIQAVALLRQRNQQGVVSSLNDLLACDKAVPSEPLTWEVPEELADLYFIYMKNNPAPEKLSRLQYLLGISDSAATALGEMKDRELSVGAEEEKFVF</sequence>
<dbReference type="Proteomes" id="UP001314170">
    <property type="component" value="Unassembled WGS sequence"/>
</dbReference>
<evidence type="ECO:0008006" key="5">
    <source>
        <dbReference type="Google" id="ProtNLM"/>
    </source>
</evidence>
<evidence type="ECO:0000313" key="4">
    <source>
        <dbReference type="Proteomes" id="UP001314170"/>
    </source>
</evidence>
<gene>
    <name evidence="3" type="ORF">DCAF_LOCUS24082</name>
</gene>
<protein>
    <recommendedName>
        <fullName evidence="5">Protein TIC110, chloroplastic</fullName>
    </recommendedName>
</protein>
<feature type="transmembrane region" description="Helical" evidence="2">
    <location>
        <begin position="83"/>
        <end position="105"/>
    </location>
</feature>
<evidence type="ECO:0000256" key="1">
    <source>
        <dbReference type="SAM" id="MobiDB-lite"/>
    </source>
</evidence>
<evidence type="ECO:0000256" key="2">
    <source>
        <dbReference type="SAM" id="Phobius"/>
    </source>
</evidence>
<dbReference type="PANTHER" id="PTHR34935:SF3">
    <property type="entry name" value="PROTEIN TIC110, CHLOROPLASTIC"/>
    <property type="match status" value="1"/>
</dbReference>
<dbReference type="EMBL" id="CAWUPB010001191">
    <property type="protein sequence ID" value="CAK7351967.1"/>
    <property type="molecule type" value="Genomic_DNA"/>
</dbReference>
<organism evidence="3 4">
    <name type="scientific">Dovyalis caffra</name>
    <dbReference type="NCBI Taxonomy" id="77055"/>
    <lineage>
        <taxon>Eukaryota</taxon>
        <taxon>Viridiplantae</taxon>
        <taxon>Streptophyta</taxon>
        <taxon>Embryophyta</taxon>
        <taxon>Tracheophyta</taxon>
        <taxon>Spermatophyta</taxon>
        <taxon>Magnoliopsida</taxon>
        <taxon>eudicotyledons</taxon>
        <taxon>Gunneridae</taxon>
        <taxon>Pentapetalae</taxon>
        <taxon>rosids</taxon>
        <taxon>fabids</taxon>
        <taxon>Malpighiales</taxon>
        <taxon>Salicaceae</taxon>
        <taxon>Flacourtieae</taxon>
        <taxon>Dovyalis</taxon>
    </lineage>
</organism>
<accession>A0AAV1SM24</accession>
<keyword evidence="2" id="KW-0472">Membrane</keyword>
<dbReference type="InterPro" id="IPR031610">
    <property type="entry name" value="TIC110"/>
</dbReference>
<reference evidence="3 4" key="1">
    <citation type="submission" date="2024-01" db="EMBL/GenBank/DDBJ databases">
        <authorList>
            <person name="Waweru B."/>
        </authorList>
    </citation>
    <scope>NUCLEOTIDE SEQUENCE [LARGE SCALE GENOMIC DNA]</scope>
</reference>